<dbReference type="EMBL" id="JAFIDN010000015">
    <property type="protein sequence ID" value="MBP3193843.1"/>
    <property type="molecule type" value="Genomic_DNA"/>
</dbReference>
<keyword evidence="4" id="KW-1185">Reference proteome</keyword>
<sequence length="950" mass="106992">MVFLIGLSVTLFAFTGTSQSEDLSGSDKLNDIGSPQNTVLASGGQASMEVVVGPDASRTTTDAANELADYLGKITGGSFSVTTGNGSSGIAVGTYSDFPGLDLDDLFDSRNPARGDEHLVHSHGSGVYLVGATDLASQHAVWTLLYELGYRQYFPTETWEIIPDKPDLSADISSFESPDFYNRNGPREAAYTHRQLWHEWQDRNRMTSSFGVATGHAYNSIIRRNQEEFDANPQYTAESSSKFRVSEEGLVDLVVQDAVNRIKDDPDRMSVSMEPSDGGGWCDSPEEQAMGSISDRVVYLANAVAEAINDLGMGDRYVGIYAYNLHSAPPDIEVHPNVVVSVATAYTHAGYSVDELVEGWGRQGAMIGIRDYYDTFVWGQGMPRSGVGGNIPRLADRLSGFHENGARFMNANSVDSWPVNGPGFYLSSRLLWDMSLTENVEEIIEEFLEKSFGEAMEPMRKFYELVGRGRSVPRTTNDVLAHMYEYLSEAREITDDPEVRARLDEIVLYTRYVELYSKVSDADSDGARQSAAESTFRHLYRMQSIMMSPVRHLYHHFRRSDVSVEIPREADPGRLRVGRELTDMEPWKSSKLFTDEEIAEFVSNGLEKYEKEELDFDIVTYSKDLVPADSYLDLPEVRTGSFGRGFRGEKSMFTWLRAGEPLELDVRGGTISHYQDRGNVRFHLMSPREATTEAVDFDDSVPPDGETYQIELTSEYDGLHELMWNDGRDRTYLEWDEGHPMTVRASLDSPFSFQRDFRLFFYVPEGTKVVGGYLNHHFNVTFRDNNGDKIEGWQNEEESGYFALPVKEGQDGSLWRISADRNRTLRLMTVPPYLARSEQELLLPKELFEEDDTPTSAGQEEQPDTYELGQNYPNPFNPVTQIRFAVPEQSHVTLEVYNVLGQRVTTLLNEEKSPGRYEVTFDGAGLSSGVYLYRLQTDTFIETKQMMLVK</sequence>
<reference evidence="3" key="1">
    <citation type="submission" date="2021-02" db="EMBL/GenBank/DDBJ databases">
        <title>Natronogracilivirga saccharolytica gen. nov. sp. nov. a new anaerobic, haloalkiliphilic carbohydrate-fermenting bacterium from soda lake and proposing of Cyclonatronumiaceae fam. nov. in the phylum Balneolaeota.</title>
        <authorList>
            <person name="Zhilina T.N."/>
            <person name="Sorokin D.Y."/>
            <person name="Zavarzina D.G."/>
            <person name="Toshchakov S.V."/>
            <person name="Kublanov I.V."/>
        </authorList>
    </citation>
    <scope>NUCLEOTIDE SEQUENCE</scope>
    <source>
        <strain evidence="3">Z-1702</strain>
    </source>
</reference>
<protein>
    <submittedName>
        <fullName evidence="3">DUF4838 domain-containing protein</fullName>
    </submittedName>
</protein>
<dbReference type="GO" id="GO:0005975">
    <property type="term" value="P:carbohydrate metabolic process"/>
    <property type="evidence" value="ECO:0007669"/>
    <property type="project" value="UniProtKB-ARBA"/>
</dbReference>
<dbReference type="Proteomes" id="UP000673975">
    <property type="component" value="Unassembled WGS sequence"/>
</dbReference>
<keyword evidence="1" id="KW-0378">Hydrolase</keyword>
<dbReference type="InterPro" id="IPR029018">
    <property type="entry name" value="Hex-like_dom2"/>
</dbReference>
<dbReference type="GO" id="GO:0016787">
    <property type="term" value="F:hydrolase activity"/>
    <property type="evidence" value="ECO:0007669"/>
    <property type="project" value="UniProtKB-KW"/>
</dbReference>
<dbReference type="Gene3D" id="2.60.40.4070">
    <property type="match status" value="1"/>
</dbReference>
<comment type="caution">
    <text evidence="3">The sequence shown here is derived from an EMBL/GenBank/DDBJ whole genome shotgun (WGS) entry which is preliminary data.</text>
</comment>
<dbReference type="NCBIfam" id="TIGR04183">
    <property type="entry name" value="Por_Secre_tail"/>
    <property type="match status" value="1"/>
</dbReference>
<gene>
    <name evidence="3" type="ORF">NATSA_14290</name>
</gene>
<dbReference type="Pfam" id="PF16126">
    <property type="entry name" value="DUF4838"/>
    <property type="match status" value="1"/>
</dbReference>
<dbReference type="AlphaFoldDB" id="A0A8J7S8C8"/>
<dbReference type="Pfam" id="PF18962">
    <property type="entry name" value="Por_Secre_tail"/>
    <property type="match status" value="1"/>
</dbReference>
<evidence type="ECO:0000313" key="3">
    <source>
        <dbReference type="EMBL" id="MBP3193843.1"/>
    </source>
</evidence>
<evidence type="ECO:0000259" key="2">
    <source>
        <dbReference type="Pfam" id="PF18962"/>
    </source>
</evidence>
<feature type="domain" description="Secretion system C-terminal sorting" evidence="2">
    <location>
        <begin position="872"/>
        <end position="944"/>
    </location>
</feature>
<accession>A0A8J7S8C8</accession>
<organism evidence="3 4">
    <name type="scientific">Natronogracilivirga saccharolytica</name>
    <dbReference type="NCBI Taxonomy" id="2812953"/>
    <lineage>
        <taxon>Bacteria</taxon>
        <taxon>Pseudomonadati</taxon>
        <taxon>Balneolota</taxon>
        <taxon>Balneolia</taxon>
        <taxon>Balneolales</taxon>
        <taxon>Cyclonatronaceae</taxon>
        <taxon>Natronogracilivirga</taxon>
    </lineage>
</organism>
<proteinExistence type="predicted"/>
<name>A0A8J7S8C8_9BACT</name>
<dbReference type="InterPro" id="IPR032287">
    <property type="entry name" value="DUF4838"/>
</dbReference>
<dbReference type="InterPro" id="IPR026444">
    <property type="entry name" value="Secre_tail"/>
</dbReference>
<evidence type="ECO:0000256" key="1">
    <source>
        <dbReference type="ARBA" id="ARBA00022801"/>
    </source>
</evidence>
<dbReference type="Gene3D" id="3.30.379.10">
    <property type="entry name" value="Chitobiase/beta-hexosaminidase domain 2-like"/>
    <property type="match status" value="1"/>
</dbReference>
<evidence type="ECO:0000313" key="4">
    <source>
        <dbReference type="Proteomes" id="UP000673975"/>
    </source>
</evidence>